<dbReference type="Gene3D" id="3.30.110.70">
    <property type="entry name" value="Hypothetical protein apc22750. Chain B"/>
    <property type="match status" value="1"/>
</dbReference>
<dbReference type="InterPro" id="IPR002765">
    <property type="entry name" value="UPF0145_YbjQ-like"/>
</dbReference>
<dbReference type="PANTHER" id="PTHR34068">
    <property type="entry name" value="UPF0145 PROTEIN YBJQ"/>
    <property type="match status" value="1"/>
</dbReference>
<dbReference type="Pfam" id="PF01906">
    <property type="entry name" value="YbjQ_1"/>
    <property type="match status" value="1"/>
</dbReference>
<gene>
    <name evidence="2" type="ORF">E8K88_12680</name>
</gene>
<evidence type="ECO:0000256" key="1">
    <source>
        <dbReference type="ARBA" id="ARBA00010751"/>
    </source>
</evidence>
<accession>A0A4S5BN42</accession>
<evidence type="ECO:0000313" key="3">
    <source>
        <dbReference type="Proteomes" id="UP000306236"/>
    </source>
</evidence>
<dbReference type="RefSeq" id="WP_136407040.1">
    <property type="nucleotide sequence ID" value="NZ_SSWX01000016.1"/>
</dbReference>
<dbReference type="OrthoDB" id="530049at2"/>
<organism evidence="2 3">
    <name type="scientific">Lampropedia aestuarii</name>
    <dbReference type="NCBI Taxonomy" id="2562762"/>
    <lineage>
        <taxon>Bacteria</taxon>
        <taxon>Pseudomonadati</taxon>
        <taxon>Pseudomonadota</taxon>
        <taxon>Betaproteobacteria</taxon>
        <taxon>Burkholderiales</taxon>
        <taxon>Comamonadaceae</taxon>
        <taxon>Lampropedia</taxon>
    </lineage>
</organism>
<protein>
    <submittedName>
        <fullName evidence="2">YbjQ family protein</fullName>
    </submittedName>
</protein>
<dbReference type="AlphaFoldDB" id="A0A4S5BN42"/>
<proteinExistence type="inferred from homology"/>
<dbReference type="InterPro" id="IPR035439">
    <property type="entry name" value="UPF0145_dom_sf"/>
</dbReference>
<comment type="caution">
    <text evidence="2">The sequence shown here is derived from an EMBL/GenBank/DDBJ whole genome shotgun (WGS) entry which is preliminary data.</text>
</comment>
<sequence>MGLVIQLLIPLALALAGLLIGALLERKHYRSIRAREEALRHILVFNEKRTPMAMTGQHFHLVQGSVVISSDYFKNIAAGLKSFFGGRLTSYESLMDRGRREAILRMKEQAASVGATAIFAVRLETSTLHSIAGRGGIGCAEFLAYGTAWSTRP</sequence>
<dbReference type="PANTHER" id="PTHR34068:SF2">
    <property type="entry name" value="UPF0145 PROTEIN SCO3412"/>
    <property type="match status" value="1"/>
</dbReference>
<keyword evidence="3" id="KW-1185">Reference proteome</keyword>
<dbReference type="SUPFAM" id="SSF117782">
    <property type="entry name" value="YbjQ-like"/>
    <property type="match status" value="1"/>
</dbReference>
<reference evidence="2 3" key="1">
    <citation type="submission" date="2019-04" db="EMBL/GenBank/DDBJ databases">
        <title>Lampropedia sp YIM MLB12 draf genome.</title>
        <authorList>
            <person name="Wang Y.-X."/>
        </authorList>
    </citation>
    <scope>NUCLEOTIDE SEQUENCE [LARGE SCALE GENOMIC DNA]</scope>
    <source>
        <strain evidence="2 3">YIM MLB12</strain>
    </source>
</reference>
<evidence type="ECO:0000313" key="2">
    <source>
        <dbReference type="EMBL" id="THJ32281.1"/>
    </source>
</evidence>
<dbReference type="Proteomes" id="UP000306236">
    <property type="component" value="Unassembled WGS sequence"/>
</dbReference>
<dbReference type="EMBL" id="SSWX01000016">
    <property type="protein sequence ID" value="THJ32281.1"/>
    <property type="molecule type" value="Genomic_DNA"/>
</dbReference>
<comment type="similarity">
    <text evidence="1">Belongs to the UPF0145 family.</text>
</comment>
<name>A0A4S5BN42_9BURK</name>